<evidence type="ECO:0000313" key="1">
    <source>
        <dbReference type="EMBL" id="TCP25979.1"/>
    </source>
</evidence>
<proteinExistence type="predicted"/>
<accession>A0A4R2NV67</accession>
<gene>
    <name evidence="1" type="ORF">EV207_12013</name>
</gene>
<dbReference type="Proteomes" id="UP000295416">
    <property type="component" value="Unassembled WGS sequence"/>
</dbReference>
<keyword evidence="2" id="KW-1185">Reference proteome</keyword>
<dbReference type="Gene3D" id="3.20.20.80">
    <property type="entry name" value="Glycosidases"/>
    <property type="match status" value="1"/>
</dbReference>
<evidence type="ECO:0000313" key="2">
    <source>
        <dbReference type="Proteomes" id="UP000295416"/>
    </source>
</evidence>
<sequence length="1025" mass="117366">MNTVIFYDERMPFNGPRPTDTFLSLFQDHESYTIVNADRLDYLLDHTHVDVFINLQGPYFPKQSWTKIVKCLAAGSAWIHTGGAPFRIPCYEENGEWVMEREQTAYHQTLNIHEALPVSSEPIDHLSASQDWPLLSEDESLFSVTDTFNLILHVSKTSVLPSEMGSSGPMDARIHPLLKGSSKDGREVAAPAVAIEHINGRFKGGRWLFFNQTMDRHFWHERGAKAIEKWAMFASQGVTDIVLKTNYASYEPGERPDILIQFERFNTKPCQWRFDLLIEKDGNPLEETTLTANISNQLAVQNYLPEITVSPGFYRITCTARSEAGEKRILHQGFWGSDRKLLAEGEALTCGRDYFYKNGRPFPVVGMTYMTSDVARYYLFLPNPYLWEKDFQQMKKAGINLIRTGIWTAWQHMMFIDGHFREDILRAIDAFILCAKKHDLEVTFTFFSFTPEMWQGENPYLDPRSIEAQKRFILSIVNRHMQTTNVQWDLINEPSLFNPAQTFSGPRTLGDRFDRESYIEWLKKRHGSVRVLQERWNMTPEELPDFNAAVPPQSSEVNFDIQDMISGKKGLKWLDYTLYTMAVHNHWAQTLSSLIKRGAPSQLVTVGQDEALVGQRPSPLFYGKAVDYTTNHSWWYMDQLLWDGIFAKTGDKPNLIQETGIMYVENPNNKAKRSEAELRNILERKYAYAFSTGGAGAVQWLWNTNYYMNNINESNIGAVRADGTEKPEAEVSYDFGRFFKGIEDLFTDRQLEKIAVIFPYSNDFSNRRLAFDATTKLTRVLGYELNQPFRAVSEYHLNDLDEETPELIIVPSAHNFDTESFQYLLDVVEVKGCHLLFTGPVGLDAYWHHTSRCEGLFGQTCMENVLREEILTIDGESYPVSFGERRIAQLLKEVPAGGTSCDLHEAAHGKGKIIWSSLPLELNDRIDVMKAVYQYAIEAAGIESDFDWLEGDSPGVYGRKLSYSNGSLFVFISEYSCDQSIKIKDSQTNITYSFLLEKERSLLFAVDGEGKLLRVYRDAEVLLGV</sequence>
<dbReference type="AlphaFoldDB" id="A0A4R2NV67"/>
<name>A0A4R2NV67_9BACL</name>
<dbReference type="EMBL" id="SLXK01000020">
    <property type="protein sequence ID" value="TCP25979.1"/>
    <property type="molecule type" value="Genomic_DNA"/>
</dbReference>
<organism evidence="1 2">
    <name type="scientific">Scopulibacillus darangshiensis</name>
    <dbReference type="NCBI Taxonomy" id="442528"/>
    <lineage>
        <taxon>Bacteria</taxon>
        <taxon>Bacillati</taxon>
        <taxon>Bacillota</taxon>
        <taxon>Bacilli</taxon>
        <taxon>Bacillales</taxon>
        <taxon>Sporolactobacillaceae</taxon>
        <taxon>Scopulibacillus</taxon>
    </lineage>
</organism>
<comment type="caution">
    <text evidence="1">The sequence shown here is derived from an EMBL/GenBank/DDBJ whole genome shotgun (WGS) entry which is preliminary data.</text>
</comment>
<reference evidence="1 2" key="1">
    <citation type="submission" date="2019-03" db="EMBL/GenBank/DDBJ databases">
        <title>Genomic Encyclopedia of Type Strains, Phase IV (KMG-IV): sequencing the most valuable type-strain genomes for metagenomic binning, comparative biology and taxonomic classification.</title>
        <authorList>
            <person name="Goeker M."/>
        </authorList>
    </citation>
    <scope>NUCLEOTIDE SEQUENCE [LARGE SCALE GENOMIC DNA]</scope>
    <source>
        <strain evidence="1 2">DSM 19377</strain>
    </source>
</reference>
<dbReference type="GO" id="GO:0016787">
    <property type="term" value="F:hydrolase activity"/>
    <property type="evidence" value="ECO:0007669"/>
    <property type="project" value="UniProtKB-KW"/>
</dbReference>
<dbReference type="InterPro" id="IPR017853">
    <property type="entry name" value="GH"/>
</dbReference>
<keyword evidence="1" id="KW-0378">Hydrolase</keyword>
<protein>
    <submittedName>
        <fullName evidence="1">Cellulase (Glycosyl hydrolase family 5)</fullName>
    </submittedName>
</protein>
<dbReference type="SUPFAM" id="SSF51445">
    <property type="entry name" value="(Trans)glycosidases"/>
    <property type="match status" value="1"/>
</dbReference>